<keyword evidence="3" id="KW-0472">Membrane</keyword>
<organism evidence="4">
    <name type="scientific">hydrothermal vent metagenome</name>
    <dbReference type="NCBI Taxonomy" id="652676"/>
    <lineage>
        <taxon>unclassified sequences</taxon>
        <taxon>metagenomes</taxon>
        <taxon>ecological metagenomes</taxon>
    </lineage>
</organism>
<dbReference type="Pfam" id="PF13432">
    <property type="entry name" value="TPR_16"/>
    <property type="match status" value="3"/>
</dbReference>
<protein>
    <submittedName>
        <fullName evidence="4">Uncharacterized protein</fullName>
    </submittedName>
</protein>
<dbReference type="PROSITE" id="PS50005">
    <property type="entry name" value="TPR"/>
    <property type="match status" value="4"/>
</dbReference>
<dbReference type="PANTHER" id="PTHR45586:SF1">
    <property type="entry name" value="LIPOPOLYSACCHARIDE ASSEMBLY PROTEIN B"/>
    <property type="match status" value="1"/>
</dbReference>
<evidence type="ECO:0000256" key="3">
    <source>
        <dbReference type="SAM" id="Phobius"/>
    </source>
</evidence>
<dbReference type="EMBL" id="UOEU01000930">
    <property type="protein sequence ID" value="VAW42522.1"/>
    <property type="molecule type" value="Genomic_DNA"/>
</dbReference>
<keyword evidence="3" id="KW-1133">Transmembrane helix</keyword>
<reference evidence="4" key="1">
    <citation type="submission" date="2018-06" db="EMBL/GenBank/DDBJ databases">
        <authorList>
            <person name="Zhirakovskaya E."/>
        </authorList>
    </citation>
    <scope>NUCLEOTIDE SEQUENCE</scope>
</reference>
<evidence type="ECO:0000256" key="2">
    <source>
        <dbReference type="ARBA" id="ARBA00022803"/>
    </source>
</evidence>
<name>A0A3B0VTY2_9ZZZZ</name>
<dbReference type="Gene3D" id="1.25.40.10">
    <property type="entry name" value="Tetratricopeptide repeat domain"/>
    <property type="match status" value="3"/>
</dbReference>
<dbReference type="InterPro" id="IPR019734">
    <property type="entry name" value="TPR_rpt"/>
</dbReference>
<proteinExistence type="predicted"/>
<dbReference type="PROSITE" id="PS50293">
    <property type="entry name" value="TPR_REGION"/>
    <property type="match status" value="1"/>
</dbReference>
<evidence type="ECO:0000256" key="1">
    <source>
        <dbReference type="ARBA" id="ARBA00022737"/>
    </source>
</evidence>
<dbReference type="SMART" id="SM00028">
    <property type="entry name" value="TPR"/>
    <property type="match status" value="4"/>
</dbReference>
<dbReference type="InterPro" id="IPR011990">
    <property type="entry name" value="TPR-like_helical_dom_sf"/>
</dbReference>
<evidence type="ECO:0000313" key="4">
    <source>
        <dbReference type="EMBL" id="VAW42522.1"/>
    </source>
</evidence>
<accession>A0A3B0VTY2</accession>
<keyword evidence="3" id="KW-0812">Transmembrane</keyword>
<dbReference type="AlphaFoldDB" id="A0A3B0VTY2"/>
<keyword evidence="1" id="KW-0677">Repeat</keyword>
<feature type="transmembrane region" description="Helical" evidence="3">
    <location>
        <begin position="20"/>
        <end position="39"/>
    </location>
</feature>
<dbReference type="PANTHER" id="PTHR45586">
    <property type="entry name" value="TPR REPEAT-CONTAINING PROTEIN PA4667"/>
    <property type="match status" value="1"/>
</dbReference>
<sequence>MKITNLIDLQDSRQLRRMVWLALAAVLIVAASFGGYYYWDRYIYLDDRSPLEIGVEHLEEMVRQNPQDPQTRVALAQYYFENGVYEKAIAQSEQVLAAFPDNDNALFVLGMSYIQSGQTEAAFEPLLQFADIRRESSMPRTDTVLETALYFLGQSYVETNQPDKAVEVLTEALLINAADADAMYQLGLAYTLQGQHEEAIGQYAEAVRFVPDFIEAYGGMITSYSALDWVDYVAYARGMEAFSLKDYETARTHLDVAATNLPEFAPAFVGLGLVQEQLGDLQGAQANFEYVLELDSGNFMATHALGRVQLKLDEQE</sequence>
<gene>
    <name evidence="4" type="ORF">MNBD_CHLOROFLEXI01-1459</name>
</gene>
<keyword evidence="2" id="KW-0802">TPR repeat</keyword>
<dbReference type="SUPFAM" id="SSF48452">
    <property type="entry name" value="TPR-like"/>
    <property type="match status" value="2"/>
</dbReference>
<dbReference type="InterPro" id="IPR051012">
    <property type="entry name" value="CellSynth/LPSAsmb/PSIAsmb"/>
</dbReference>